<dbReference type="Proteomes" id="UP000287651">
    <property type="component" value="Unassembled WGS sequence"/>
</dbReference>
<reference evidence="2 3" key="1">
    <citation type="journal article" date="2014" name="Agronomy (Basel)">
        <title>A Draft Genome Sequence for Ensete ventricosum, the Drought-Tolerant Tree Against Hunger.</title>
        <authorList>
            <person name="Harrison J."/>
            <person name="Moore K.A."/>
            <person name="Paszkiewicz K."/>
            <person name="Jones T."/>
            <person name="Grant M."/>
            <person name="Ambacheew D."/>
            <person name="Muzemil S."/>
            <person name="Studholme D.J."/>
        </authorList>
    </citation>
    <scope>NUCLEOTIDE SEQUENCE [LARGE SCALE GENOMIC DNA]</scope>
</reference>
<comment type="caution">
    <text evidence="2">The sequence shown here is derived from an EMBL/GenBank/DDBJ whole genome shotgun (WGS) entry which is preliminary data.</text>
</comment>
<sequence>VAEAGTFPAATAFFSPPTIYRHQCSHQLAVDVNWIRNVDRSLLSSGACDPQRRLLLMSVTPEFQVAGDGKRLYDGGDRRRSKQQETPPYVVDCRFPSPPVPPRPHLFRSLPSPRLSALDCFLAPRSSLLADSSPLSPPSRAAAPQGLRPASSFLSLRFASSKVSGDENLTRVIDSDIQCERSLTPAARSV</sequence>
<evidence type="ECO:0000313" key="2">
    <source>
        <dbReference type="EMBL" id="RRT84728.1"/>
    </source>
</evidence>
<feature type="region of interest" description="Disordered" evidence="1">
    <location>
        <begin position="67"/>
        <end position="95"/>
    </location>
</feature>
<dbReference type="EMBL" id="AMZH03000244">
    <property type="protein sequence ID" value="RRT84728.1"/>
    <property type="molecule type" value="Genomic_DNA"/>
</dbReference>
<accession>A0A427B8D9</accession>
<feature type="compositionally biased region" description="Basic and acidic residues" evidence="1">
    <location>
        <begin position="68"/>
        <end position="78"/>
    </location>
</feature>
<dbReference type="AlphaFoldDB" id="A0A427B8D9"/>
<name>A0A427B8D9_ENSVE</name>
<gene>
    <name evidence="2" type="ORF">B296_00010991</name>
</gene>
<feature type="non-terminal residue" evidence="2">
    <location>
        <position position="1"/>
    </location>
</feature>
<evidence type="ECO:0000256" key="1">
    <source>
        <dbReference type="SAM" id="MobiDB-lite"/>
    </source>
</evidence>
<evidence type="ECO:0000313" key="3">
    <source>
        <dbReference type="Proteomes" id="UP000287651"/>
    </source>
</evidence>
<proteinExistence type="predicted"/>
<protein>
    <submittedName>
        <fullName evidence="2">Uncharacterized protein</fullName>
    </submittedName>
</protein>
<organism evidence="2 3">
    <name type="scientific">Ensete ventricosum</name>
    <name type="common">Abyssinian banana</name>
    <name type="synonym">Musa ensete</name>
    <dbReference type="NCBI Taxonomy" id="4639"/>
    <lineage>
        <taxon>Eukaryota</taxon>
        <taxon>Viridiplantae</taxon>
        <taxon>Streptophyta</taxon>
        <taxon>Embryophyta</taxon>
        <taxon>Tracheophyta</taxon>
        <taxon>Spermatophyta</taxon>
        <taxon>Magnoliopsida</taxon>
        <taxon>Liliopsida</taxon>
        <taxon>Zingiberales</taxon>
        <taxon>Musaceae</taxon>
        <taxon>Ensete</taxon>
    </lineage>
</organism>